<evidence type="ECO:0000256" key="1">
    <source>
        <dbReference type="ARBA" id="ARBA00008270"/>
    </source>
</evidence>
<evidence type="ECO:0000256" key="2">
    <source>
        <dbReference type="ARBA" id="ARBA00023235"/>
    </source>
</evidence>
<keyword evidence="4" id="KW-1185">Reference proteome</keyword>
<reference evidence="3 4" key="1">
    <citation type="submission" date="2024-06" db="EMBL/GenBank/DDBJ databases">
        <title>Sorghum-associated microbial communities from plants grown in Nebraska, USA.</title>
        <authorList>
            <person name="Schachtman D."/>
        </authorList>
    </citation>
    <scope>NUCLEOTIDE SEQUENCE [LARGE SCALE GENOMIC DNA]</scope>
    <source>
        <strain evidence="3 4">1288</strain>
    </source>
</reference>
<gene>
    <name evidence="3" type="ORF">ABIC55_003084</name>
</gene>
<sequence length="305" mass="33988">MKSITIYHYDAFSKEPNKGNPAGVVLNGDDLTDFEMQEIAYRAGFNETAFLVNSNVADLGIRYFSPGQEMDLCGHGTIAAVYALKSKNLLNDKSKLTIETKVGILPIRIDSQADGEEYITMKQDSPQLKDFSGSYEELAHSIGINRDDIESDLPTVYGSTGSWTLLVPIKKLSIFNKMKANNELFPSVLKEIPKASIHPFCLETYDQNADMHARHFSSPYSGTIEDSVTGTASGVMGAYYAEYINRNFENHLRILVEQGHEMGKDGRVLVKVSKNEKSYDIEITGTAVYVKELEIVFVTNKQNKV</sequence>
<dbReference type="EMBL" id="JBEPME010000004">
    <property type="protein sequence ID" value="MET3657987.1"/>
    <property type="molecule type" value="Genomic_DNA"/>
</dbReference>
<dbReference type="PANTHER" id="PTHR13774">
    <property type="entry name" value="PHENAZINE BIOSYNTHESIS PROTEIN"/>
    <property type="match status" value="1"/>
</dbReference>
<comment type="caution">
    <text evidence="3">The sequence shown here is derived from an EMBL/GenBank/DDBJ whole genome shotgun (WGS) entry which is preliminary data.</text>
</comment>
<dbReference type="SUPFAM" id="SSF54506">
    <property type="entry name" value="Diaminopimelate epimerase-like"/>
    <property type="match status" value="1"/>
</dbReference>
<dbReference type="Pfam" id="PF02567">
    <property type="entry name" value="PhzC-PhzF"/>
    <property type="match status" value="1"/>
</dbReference>
<organism evidence="3 4">
    <name type="scientific">Sporosarcina psychrophila</name>
    <name type="common">Bacillus psychrophilus</name>
    <dbReference type="NCBI Taxonomy" id="1476"/>
    <lineage>
        <taxon>Bacteria</taxon>
        <taxon>Bacillati</taxon>
        <taxon>Bacillota</taxon>
        <taxon>Bacilli</taxon>
        <taxon>Bacillales</taxon>
        <taxon>Caryophanaceae</taxon>
        <taxon>Sporosarcina</taxon>
    </lineage>
</organism>
<evidence type="ECO:0000313" key="3">
    <source>
        <dbReference type="EMBL" id="MET3657987.1"/>
    </source>
</evidence>
<dbReference type="InterPro" id="IPR003719">
    <property type="entry name" value="Phenazine_PhzF-like"/>
</dbReference>
<dbReference type="Proteomes" id="UP001549104">
    <property type="component" value="Unassembled WGS sequence"/>
</dbReference>
<evidence type="ECO:0000313" key="4">
    <source>
        <dbReference type="Proteomes" id="UP001549104"/>
    </source>
</evidence>
<dbReference type="NCBIfam" id="TIGR00654">
    <property type="entry name" value="PhzF_family"/>
    <property type="match status" value="1"/>
</dbReference>
<protein>
    <submittedName>
        <fullName evidence="3">PhzF family phenazine biosynthesis protein</fullName>
    </submittedName>
</protein>
<keyword evidence="2" id="KW-0413">Isomerase</keyword>
<accession>A0ABV2KA77</accession>
<dbReference type="PANTHER" id="PTHR13774:SF17">
    <property type="entry name" value="PHENAZINE BIOSYNTHESIS-LIKE DOMAIN-CONTAINING PROTEIN"/>
    <property type="match status" value="1"/>
</dbReference>
<dbReference type="PIRSF" id="PIRSF016184">
    <property type="entry name" value="PhzC_PhzF"/>
    <property type="match status" value="1"/>
</dbReference>
<dbReference type="RefSeq" id="WP_354313691.1">
    <property type="nucleotide sequence ID" value="NZ_JBEPME010000004.1"/>
</dbReference>
<comment type="similarity">
    <text evidence="1">Belongs to the PhzF family.</text>
</comment>
<name>A0ABV2KA77_SPOPS</name>
<proteinExistence type="inferred from homology"/>
<dbReference type="Gene3D" id="3.10.310.10">
    <property type="entry name" value="Diaminopimelate Epimerase, Chain A, domain 1"/>
    <property type="match status" value="2"/>
</dbReference>